<name>F7VGA0_9PROT</name>
<comment type="caution">
    <text evidence="1">The sequence shown here is derived from an EMBL/GenBank/DDBJ whole genome shotgun (WGS) entry which is preliminary data.</text>
</comment>
<proteinExistence type="predicted"/>
<protein>
    <submittedName>
        <fullName evidence="1">Uncharacterized protein</fullName>
    </submittedName>
</protein>
<gene>
    <name evidence="1" type="ORF">ATPR_2399</name>
</gene>
<organism evidence="1 2">
    <name type="scientific">Acetobacter tropicalis NBRC 101654</name>
    <dbReference type="NCBI Taxonomy" id="749388"/>
    <lineage>
        <taxon>Bacteria</taxon>
        <taxon>Pseudomonadati</taxon>
        <taxon>Pseudomonadota</taxon>
        <taxon>Alphaproteobacteria</taxon>
        <taxon>Acetobacterales</taxon>
        <taxon>Acetobacteraceae</taxon>
        <taxon>Acetobacter</taxon>
    </lineage>
</organism>
<evidence type="ECO:0000313" key="2">
    <source>
        <dbReference type="Proteomes" id="UP000004319"/>
    </source>
</evidence>
<sequence>MNTFSEEDVQSHLFAVGLGSVLEDDEVRLEEVIPRSSGSLSELEIPEFELWKLLKERALEKLRYLHDLTREGEFIGAGINLPIDKTRHMFLDLLGTNEDGIFILELKINRAAERNAFTELLAYSNYISSLFPGSGEKDIFNILVAPIEAKIAKQAYLYDLLISDRNVVLYQPKFPDGSAQSLRLSLYIPDDEEFQNFANCLLSHDAMACVVASFPDIPGWIEYDEENPSSLASHTCDTLRNITSYAAQLMEKEGLHGFCFIRKRWQEIQMALVGEKRSDLIICALNPFQLTGVDRTSLITDQLKKDDRSSFLETPKLGFDGRLLRIAERVINDCIEENFPVELETPDWGGMVTNMIETVFTHHLGFRATGMLREAYVENLAAMRRYNASCPESAVDVERLQIDDIISWLRAWTFMEACGFVPE</sequence>
<reference evidence="1 2" key="1">
    <citation type="journal article" date="2011" name="Biochem. Biophys. Res. Commun.">
        <title>Increased number of Arginine-based salt bridges contributes to the thermotolerance of thermotolerant acetic acid bacteria, Acetobacter tropicalis SKU1100.</title>
        <authorList>
            <person name="Matsutani M."/>
            <person name="Hirakawa H."/>
            <person name="Nishikura M."/>
            <person name="Soemphol W."/>
            <person name="Ali I.A.I."/>
            <person name="Yakushi T."/>
            <person name="Matsushita K."/>
        </authorList>
    </citation>
    <scope>NUCLEOTIDE SEQUENCE [LARGE SCALE GENOMIC DNA]</scope>
    <source>
        <strain evidence="1 2">NBRC 101654</strain>
    </source>
</reference>
<dbReference type="EMBL" id="BABS01000088">
    <property type="protein sequence ID" value="GAA09395.1"/>
    <property type="molecule type" value="Genomic_DNA"/>
</dbReference>
<dbReference type="Proteomes" id="UP000004319">
    <property type="component" value="Unassembled WGS sequence"/>
</dbReference>
<evidence type="ECO:0000313" key="1">
    <source>
        <dbReference type="EMBL" id="GAA09395.1"/>
    </source>
</evidence>
<accession>F7VGA0</accession>
<dbReference type="AlphaFoldDB" id="F7VGA0"/>
<dbReference type="RefSeq" id="WP_006559420.1">
    <property type="nucleotide sequence ID" value="NZ_BABS01000088.1"/>
</dbReference>